<dbReference type="AlphaFoldDB" id="A0A2P5HFZ8"/>
<dbReference type="EMBL" id="MAVT02002575">
    <property type="protein sequence ID" value="POS69176.1"/>
    <property type="molecule type" value="Genomic_DNA"/>
</dbReference>
<sequence>MDTETDVDHDPSVMLGDYFQVEDMTRQAEQDLSARCQHWRVFSATVDKSNCGTFFLVDVERAIRQAWREDLASGPLLREELTKLCLDFAPYLSHQHSFSALLEEVPGFSIAFLQKALGCITSSLRLPISPGSPGSPDSQSIIEGESQNESYDIYSDEEVESELE</sequence>
<feature type="compositionally biased region" description="Low complexity" evidence="1">
    <location>
        <begin position="128"/>
        <end position="141"/>
    </location>
</feature>
<name>A0A2P5HFZ8_DIAHE</name>
<dbReference type="Proteomes" id="UP000094444">
    <property type="component" value="Unassembled WGS sequence"/>
</dbReference>
<evidence type="ECO:0000256" key="1">
    <source>
        <dbReference type="SAM" id="MobiDB-lite"/>
    </source>
</evidence>
<gene>
    <name evidence="2" type="ORF">DHEL01_v212432</name>
</gene>
<proteinExistence type="predicted"/>
<evidence type="ECO:0000313" key="3">
    <source>
        <dbReference type="Proteomes" id="UP000094444"/>
    </source>
</evidence>
<dbReference type="OrthoDB" id="6359816at2759"/>
<reference evidence="2" key="1">
    <citation type="submission" date="2017-09" db="EMBL/GenBank/DDBJ databases">
        <title>Polyketide synthases of a Diaporthe helianthi virulent isolate.</title>
        <authorList>
            <person name="Baroncelli R."/>
        </authorList>
    </citation>
    <scope>NUCLEOTIDE SEQUENCE [LARGE SCALE GENOMIC DNA]</scope>
    <source>
        <strain evidence="2">7/96</strain>
    </source>
</reference>
<protein>
    <submittedName>
        <fullName evidence="2">Uncharacterized protein</fullName>
    </submittedName>
</protein>
<organism evidence="2 3">
    <name type="scientific">Diaporthe helianthi</name>
    <dbReference type="NCBI Taxonomy" id="158607"/>
    <lineage>
        <taxon>Eukaryota</taxon>
        <taxon>Fungi</taxon>
        <taxon>Dikarya</taxon>
        <taxon>Ascomycota</taxon>
        <taxon>Pezizomycotina</taxon>
        <taxon>Sordariomycetes</taxon>
        <taxon>Sordariomycetidae</taxon>
        <taxon>Diaporthales</taxon>
        <taxon>Diaporthaceae</taxon>
        <taxon>Diaporthe</taxon>
    </lineage>
</organism>
<evidence type="ECO:0000313" key="2">
    <source>
        <dbReference type="EMBL" id="POS69176.1"/>
    </source>
</evidence>
<feature type="region of interest" description="Disordered" evidence="1">
    <location>
        <begin position="128"/>
        <end position="164"/>
    </location>
</feature>
<keyword evidence="3" id="KW-1185">Reference proteome</keyword>
<dbReference type="InParanoid" id="A0A2P5HFZ8"/>
<accession>A0A2P5HFZ8</accession>
<comment type="caution">
    <text evidence="2">The sequence shown here is derived from an EMBL/GenBank/DDBJ whole genome shotgun (WGS) entry which is preliminary data.</text>
</comment>
<feature type="compositionally biased region" description="Acidic residues" evidence="1">
    <location>
        <begin position="154"/>
        <end position="164"/>
    </location>
</feature>